<keyword evidence="4" id="KW-1185">Reference proteome</keyword>
<dbReference type="FunFam" id="1.25.40.10:FF:000436">
    <property type="entry name" value="Pentatricopeptide repeat-containing protein At5g39350 family"/>
    <property type="match status" value="1"/>
</dbReference>
<evidence type="ECO:0000256" key="2">
    <source>
        <dbReference type="PROSITE-ProRule" id="PRU00708"/>
    </source>
</evidence>
<dbReference type="Proteomes" id="UP000655225">
    <property type="component" value="Unassembled WGS sequence"/>
</dbReference>
<evidence type="ECO:0000256" key="1">
    <source>
        <dbReference type="ARBA" id="ARBA00022737"/>
    </source>
</evidence>
<dbReference type="InterPro" id="IPR046960">
    <property type="entry name" value="PPR_At4g14850-like_plant"/>
</dbReference>
<dbReference type="NCBIfam" id="TIGR00756">
    <property type="entry name" value="PPR"/>
    <property type="match status" value="2"/>
</dbReference>
<comment type="caution">
    <text evidence="3">The sequence shown here is derived from an EMBL/GenBank/DDBJ whole genome shotgun (WGS) entry which is preliminary data.</text>
</comment>
<dbReference type="FunFam" id="1.25.40.10:FF:000090">
    <property type="entry name" value="Pentatricopeptide repeat-containing protein, chloroplastic"/>
    <property type="match status" value="1"/>
</dbReference>
<feature type="repeat" description="PPR" evidence="2">
    <location>
        <begin position="231"/>
        <end position="265"/>
    </location>
</feature>
<dbReference type="PROSITE" id="PS51375">
    <property type="entry name" value="PPR"/>
    <property type="match status" value="3"/>
</dbReference>
<evidence type="ECO:0000313" key="4">
    <source>
        <dbReference type="Proteomes" id="UP000655225"/>
    </source>
</evidence>
<keyword evidence="1" id="KW-0677">Repeat</keyword>
<gene>
    <name evidence="3" type="ORF">HHK36_032885</name>
</gene>
<dbReference type="EMBL" id="JABCRI010000994">
    <property type="protein sequence ID" value="KAF8365140.1"/>
    <property type="molecule type" value="Genomic_DNA"/>
</dbReference>
<dbReference type="InterPro" id="IPR046848">
    <property type="entry name" value="E_motif"/>
</dbReference>
<dbReference type="InterPro" id="IPR011990">
    <property type="entry name" value="TPR-like_helical_dom_sf"/>
</dbReference>
<dbReference type="Pfam" id="PF13041">
    <property type="entry name" value="PPR_2"/>
    <property type="match status" value="1"/>
</dbReference>
<dbReference type="Pfam" id="PF01535">
    <property type="entry name" value="PPR"/>
    <property type="match status" value="5"/>
</dbReference>
<evidence type="ECO:0000313" key="3">
    <source>
        <dbReference type="EMBL" id="KAF8365140.1"/>
    </source>
</evidence>
<proteinExistence type="predicted"/>
<sequence>MKSITISQLKKTVNVLNSTQGFMFLSILKLADFKRPLLCPAPSWLFFSSRSSLFSLSYQIPQLPLSSSSRLLSSISSSSVSQDPHIHHAFIVKNGLELDSFFSTELLLAYYTNEEISIARSLFAIFFEPSTHFLNSRLKELSEAGFFKKILDLYYLLRLSESKPDNFTFPYVLKACACLSAFKQGKSIHSHVHKSGYGDNVFVANSLIDMYSKFGSLWSANKVFDQMPSRNLVSWNCMISGYALNGFPDMALELCTLMKYEGMSLDKVGLKIVLPACGQLGALRLGRSAHAHLIVSGLSSDTVLVTAIMDMYAKCGSMDVSERLFNEIPHKDVVTWNAMITGYSQRSQLEMVLRFFYKMQVENVKPSFVTALITLQACADLSILRTGEIIHGYITRLGLSSDESVEALLINMYSKCGKLNLAYQVFQAMTKEDVNSWSALIHGLGMHGYGNAALMGFFKMLKRGINPDGICFLLVLSSCSHTGLVNEGCKIFDYMVAQFGIQPKMEHYVTMVDLMGRAGFIEEAFQFIGRTPMEPDISIWGAFFGACKIHGDFKMVKLFKERLVESDPRTAGYYKLLLNIYASNGSWDEVLKITSLMEEREVHKVLGYSIIEINR</sequence>
<name>A0A834Y6B2_TETSI</name>
<dbReference type="OrthoDB" id="1939710at2759"/>
<dbReference type="PANTHER" id="PTHR47926">
    <property type="entry name" value="PENTATRICOPEPTIDE REPEAT-CONTAINING PROTEIN"/>
    <property type="match status" value="1"/>
</dbReference>
<dbReference type="PANTHER" id="PTHR47926:SF347">
    <property type="entry name" value="PENTATRICOPEPTIDE REPEAT-CONTAINING PROTEIN"/>
    <property type="match status" value="1"/>
</dbReference>
<feature type="repeat" description="PPR" evidence="2">
    <location>
        <begin position="433"/>
        <end position="467"/>
    </location>
</feature>
<dbReference type="InterPro" id="IPR002885">
    <property type="entry name" value="PPR_rpt"/>
</dbReference>
<organism evidence="3 4">
    <name type="scientific">Tetracentron sinense</name>
    <name type="common">Spur-leaf</name>
    <dbReference type="NCBI Taxonomy" id="13715"/>
    <lineage>
        <taxon>Eukaryota</taxon>
        <taxon>Viridiplantae</taxon>
        <taxon>Streptophyta</taxon>
        <taxon>Embryophyta</taxon>
        <taxon>Tracheophyta</taxon>
        <taxon>Spermatophyta</taxon>
        <taxon>Magnoliopsida</taxon>
        <taxon>Trochodendrales</taxon>
        <taxon>Trochodendraceae</taxon>
        <taxon>Tetracentron</taxon>
    </lineage>
</organism>
<evidence type="ECO:0008006" key="5">
    <source>
        <dbReference type="Google" id="ProtNLM"/>
    </source>
</evidence>
<dbReference type="Pfam" id="PF20431">
    <property type="entry name" value="E_motif"/>
    <property type="match status" value="1"/>
</dbReference>
<dbReference type="FunFam" id="1.25.40.10:FF:000682">
    <property type="entry name" value="Pentatricopeptide repeat-containing protein At3g16610"/>
    <property type="match status" value="1"/>
</dbReference>
<dbReference type="GO" id="GO:0003723">
    <property type="term" value="F:RNA binding"/>
    <property type="evidence" value="ECO:0007669"/>
    <property type="project" value="InterPro"/>
</dbReference>
<accession>A0A834Y6B2</accession>
<dbReference type="Gene3D" id="1.25.40.10">
    <property type="entry name" value="Tetratricopeptide repeat domain"/>
    <property type="match status" value="3"/>
</dbReference>
<dbReference type="AlphaFoldDB" id="A0A834Y6B2"/>
<reference evidence="3 4" key="1">
    <citation type="submission" date="2020-04" db="EMBL/GenBank/DDBJ databases">
        <title>Plant Genome Project.</title>
        <authorList>
            <person name="Zhang R.-G."/>
        </authorList>
    </citation>
    <scope>NUCLEOTIDE SEQUENCE [LARGE SCALE GENOMIC DNA]</scope>
    <source>
        <strain evidence="3">YNK0</strain>
        <tissue evidence="3">Leaf</tissue>
    </source>
</reference>
<dbReference type="GO" id="GO:0009451">
    <property type="term" value="P:RNA modification"/>
    <property type="evidence" value="ECO:0007669"/>
    <property type="project" value="InterPro"/>
</dbReference>
<protein>
    <recommendedName>
        <fullName evidence="5">Pentatricopeptide repeat-containing protein</fullName>
    </recommendedName>
</protein>
<feature type="repeat" description="PPR" evidence="2">
    <location>
        <begin position="332"/>
        <end position="366"/>
    </location>
</feature>